<keyword evidence="1" id="KW-0732">Signal</keyword>
<dbReference type="EMBL" id="CP064795">
    <property type="protein sequence ID" value="QPG05545.1"/>
    <property type="molecule type" value="Genomic_DNA"/>
</dbReference>
<evidence type="ECO:0000259" key="2">
    <source>
        <dbReference type="Pfam" id="PF01551"/>
    </source>
</evidence>
<dbReference type="SUPFAM" id="SSF51261">
    <property type="entry name" value="Duplicated hybrid motif"/>
    <property type="match status" value="1"/>
</dbReference>
<dbReference type="Pfam" id="PF01551">
    <property type="entry name" value="Peptidase_M23"/>
    <property type="match status" value="1"/>
</dbReference>
<protein>
    <submittedName>
        <fullName evidence="3">M23 family metallopeptidase</fullName>
    </submittedName>
</protein>
<dbReference type="Proteomes" id="UP000595095">
    <property type="component" value="Chromosome"/>
</dbReference>
<dbReference type="GO" id="GO:0004222">
    <property type="term" value="F:metalloendopeptidase activity"/>
    <property type="evidence" value="ECO:0007669"/>
    <property type="project" value="TreeGrafter"/>
</dbReference>
<proteinExistence type="predicted"/>
<dbReference type="PANTHER" id="PTHR21666:SF294">
    <property type="entry name" value="PEPTIDASE M23"/>
    <property type="match status" value="1"/>
</dbReference>
<dbReference type="InterPro" id="IPR016047">
    <property type="entry name" value="M23ase_b-sheet_dom"/>
</dbReference>
<dbReference type="RefSeq" id="WP_195810632.1">
    <property type="nucleotide sequence ID" value="NZ_CP064795.1"/>
</dbReference>
<dbReference type="CDD" id="cd12797">
    <property type="entry name" value="M23_peptidase"/>
    <property type="match status" value="1"/>
</dbReference>
<dbReference type="InterPro" id="IPR011055">
    <property type="entry name" value="Dup_hybrid_motif"/>
</dbReference>
<dbReference type="PANTHER" id="PTHR21666">
    <property type="entry name" value="PEPTIDASE-RELATED"/>
    <property type="match status" value="1"/>
</dbReference>
<evidence type="ECO:0000313" key="4">
    <source>
        <dbReference type="Proteomes" id="UP000595095"/>
    </source>
</evidence>
<dbReference type="InterPro" id="IPR050570">
    <property type="entry name" value="Cell_wall_metabolism_enzyme"/>
</dbReference>
<reference evidence="3 4" key="1">
    <citation type="submission" date="2020-11" db="EMBL/GenBank/DDBJ databases">
        <title>Complete genome sequence for Salinimonas sp. strain G2-b.</title>
        <authorList>
            <person name="Park S.-J."/>
        </authorList>
    </citation>
    <scope>NUCLEOTIDE SEQUENCE [LARGE SCALE GENOMIC DNA]</scope>
    <source>
        <strain evidence="3 4">G2-b</strain>
    </source>
</reference>
<evidence type="ECO:0000313" key="3">
    <source>
        <dbReference type="EMBL" id="QPG05545.1"/>
    </source>
</evidence>
<dbReference type="AlphaFoldDB" id="A0A7S9DYB5"/>
<dbReference type="KEGG" id="smaa:IT774_15860"/>
<feature type="domain" description="M23ase beta-sheet core" evidence="2">
    <location>
        <begin position="134"/>
        <end position="231"/>
    </location>
</feature>
<gene>
    <name evidence="3" type="ORF">IT774_15860</name>
</gene>
<accession>A0A7S9DYB5</accession>
<organism evidence="3 4">
    <name type="scientific">Salinimonas marina</name>
    <dbReference type="NCBI Taxonomy" id="2785918"/>
    <lineage>
        <taxon>Bacteria</taxon>
        <taxon>Pseudomonadati</taxon>
        <taxon>Pseudomonadota</taxon>
        <taxon>Gammaproteobacteria</taxon>
        <taxon>Alteromonadales</taxon>
        <taxon>Alteromonadaceae</taxon>
        <taxon>Alteromonas/Salinimonas group</taxon>
        <taxon>Salinimonas</taxon>
    </lineage>
</organism>
<feature type="signal peptide" evidence="1">
    <location>
        <begin position="1"/>
        <end position="19"/>
    </location>
</feature>
<name>A0A7S9DYB5_9ALTE</name>
<feature type="chain" id="PRO_5032730588" evidence="1">
    <location>
        <begin position="20"/>
        <end position="252"/>
    </location>
</feature>
<keyword evidence="4" id="KW-1185">Reference proteome</keyword>
<sequence>MRCGWWLAVLLLNSQPALARTGCFDNWFCFKVDARGALHLQAKRPDPVVVTLHSDELKASPVTVQLEGTRSHYLGRLSHAQRFWSSMRTTWTGGRLDASHNDNVSYQIPLQPAKKYPLVQGVNGRYSHQGASRYAYDFAAPVGTLVYAARAGTVLNLKQDFTRGGPDPSLARYANYISILHADGTTGEYYHLKPDGVVVAIGQSVSARQHIGFTGNTGFSSVPHLHFAVYRALPDGGYESVPIRFTEAPLTN</sequence>
<dbReference type="Gene3D" id="2.70.70.10">
    <property type="entry name" value="Glucose Permease (Domain IIA)"/>
    <property type="match status" value="1"/>
</dbReference>
<evidence type="ECO:0000256" key="1">
    <source>
        <dbReference type="SAM" id="SignalP"/>
    </source>
</evidence>